<protein>
    <submittedName>
        <fullName evidence="3">Ribosomal protein S18 acetylase RimI</fullName>
    </submittedName>
</protein>
<dbReference type="PANTHER" id="PTHR13947:SF37">
    <property type="entry name" value="LD18367P"/>
    <property type="match status" value="1"/>
</dbReference>
<dbReference type="InterPro" id="IPR050769">
    <property type="entry name" value="NAT_camello-type"/>
</dbReference>
<dbReference type="PROSITE" id="PS51186">
    <property type="entry name" value="GNAT"/>
    <property type="match status" value="1"/>
</dbReference>
<dbReference type="AlphaFoldDB" id="A0A239J077"/>
<dbReference type="InterPro" id="IPR016181">
    <property type="entry name" value="Acyl_CoA_acyltransferase"/>
</dbReference>
<keyword evidence="1" id="KW-0808">Transferase</keyword>
<dbReference type="Pfam" id="PF00583">
    <property type="entry name" value="Acetyltransf_1"/>
    <property type="match status" value="1"/>
</dbReference>
<evidence type="ECO:0000313" key="4">
    <source>
        <dbReference type="Proteomes" id="UP000198432"/>
    </source>
</evidence>
<dbReference type="RefSeq" id="WP_089320674.1">
    <property type="nucleotide sequence ID" value="NZ_FZOQ01000019.1"/>
</dbReference>
<dbReference type="EMBL" id="FZOQ01000019">
    <property type="protein sequence ID" value="SNS98064.1"/>
    <property type="molecule type" value="Genomic_DNA"/>
</dbReference>
<dbReference type="Gene3D" id="3.40.630.30">
    <property type="match status" value="1"/>
</dbReference>
<dbReference type="PANTHER" id="PTHR13947">
    <property type="entry name" value="GNAT FAMILY N-ACETYLTRANSFERASE"/>
    <property type="match status" value="1"/>
</dbReference>
<keyword evidence="3" id="KW-0689">Ribosomal protein</keyword>
<name>A0A239J077_9BACT</name>
<dbReference type="GO" id="GO:0008080">
    <property type="term" value="F:N-acetyltransferase activity"/>
    <property type="evidence" value="ECO:0007669"/>
    <property type="project" value="InterPro"/>
</dbReference>
<feature type="domain" description="N-acetyltransferase" evidence="2">
    <location>
        <begin position="6"/>
        <end position="156"/>
    </location>
</feature>
<dbReference type="OrthoDB" id="1178186at2"/>
<dbReference type="Proteomes" id="UP000198432">
    <property type="component" value="Unassembled WGS sequence"/>
</dbReference>
<dbReference type="GO" id="GO:0005840">
    <property type="term" value="C:ribosome"/>
    <property type="evidence" value="ECO:0007669"/>
    <property type="project" value="UniProtKB-KW"/>
</dbReference>
<proteinExistence type="predicted"/>
<dbReference type="CDD" id="cd04301">
    <property type="entry name" value="NAT_SF"/>
    <property type="match status" value="1"/>
</dbReference>
<organism evidence="3 4">
    <name type="scientific">Pontibacter ummariensis</name>
    <dbReference type="NCBI Taxonomy" id="1610492"/>
    <lineage>
        <taxon>Bacteria</taxon>
        <taxon>Pseudomonadati</taxon>
        <taxon>Bacteroidota</taxon>
        <taxon>Cytophagia</taxon>
        <taxon>Cytophagales</taxon>
        <taxon>Hymenobacteraceae</taxon>
        <taxon>Pontibacter</taxon>
    </lineage>
</organism>
<evidence type="ECO:0000256" key="1">
    <source>
        <dbReference type="ARBA" id="ARBA00022679"/>
    </source>
</evidence>
<sequence length="159" mass="17630">MAELSLQIEPLTDSQQTPFDLLELADPSKAHINAYLESGACYIAKVNSELIGVMVLKEVDSSTIEIKNIAIKETDQGKGIGKALLKHAATISRESGYKNLRIGTGNSSIGQLALYQKEGFEIKSVEKDFFLKHYDELIFENGIQCKHMIVLEKDLKTLT</sequence>
<accession>A0A239J077</accession>
<keyword evidence="3" id="KW-0687">Ribonucleoprotein</keyword>
<dbReference type="InterPro" id="IPR000182">
    <property type="entry name" value="GNAT_dom"/>
</dbReference>
<evidence type="ECO:0000313" key="3">
    <source>
        <dbReference type="EMBL" id="SNS98064.1"/>
    </source>
</evidence>
<reference evidence="4" key="1">
    <citation type="submission" date="2017-06" db="EMBL/GenBank/DDBJ databases">
        <authorList>
            <person name="Varghese N."/>
            <person name="Submissions S."/>
        </authorList>
    </citation>
    <scope>NUCLEOTIDE SEQUENCE [LARGE SCALE GENOMIC DNA]</scope>
    <source>
        <strain evidence="4">NKM1</strain>
    </source>
</reference>
<evidence type="ECO:0000259" key="2">
    <source>
        <dbReference type="PROSITE" id="PS51186"/>
    </source>
</evidence>
<gene>
    <name evidence="3" type="ORF">SAMN06296052_11952</name>
</gene>
<keyword evidence="4" id="KW-1185">Reference proteome</keyword>
<dbReference type="SUPFAM" id="SSF55729">
    <property type="entry name" value="Acyl-CoA N-acyltransferases (Nat)"/>
    <property type="match status" value="1"/>
</dbReference>